<keyword evidence="5" id="KW-1185">Reference proteome</keyword>
<name>Q5KP13_CRYD1</name>
<dbReference type="PaxDb" id="214684-Q5KP13"/>
<dbReference type="KEGG" id="cne:CNA04580"/>
<dbReference type="eggNOG" id="ENOG502TH3E">
    <property type="taxonomic scope" value="Eukaryota"/>
</dbReference>
<sequence length="525" mass="53512">MTMLRIKIALIVPFLLLVAAAFTKRVHATVQEDDTKALQRVRKLVHRQGTEDTRSVTDSSIASATTDESIAASFGQTSQAATSVTSSDPSSANSPTSRVASSSVTGSMPFASSFASLAEPSTNCTDPGGGCVIFLSSISSCSNDSCACDLSYPAQVCAQCLASEEAIDSFNSFLKTCDDAGYVAPMSTVLVEIKYCEGQEESVFASETYSGLTAVSLTDTAKITATEDVTLLTATMASSSAFATETSDREVVAVEINDSNDSSTILSPFTSSSNAMANTSDALNNLVALATDSISELSASGAASVVVITSYSTVLHTASISPTSLFSLSESAQVSDMGALTTGASTLSGTISTQNESGIGALNSAREFFSGDELSNCSNDCENWQQMAQTCTDDNCICTSDALSAASKCSSCIGSQSSNSTAQMRAYAAFTSNCTSASPLSDTSGSRTSAAGLTFGGEATSSAGANPFATASSSGTSVNAEEAQGAATTIVVAGAGLRNVDWQPVMAIVVVVTTMACLVAGLYVV</sequence>
<accession>Q5KP13</accession>
<dbReference type="HOGENOM" id="CLU_506231_0_0_1"/>
<feature type="region of interest" description="Disordered" evidence="1">
    <location>
        <begin position="82"/>
        <end position="103"/>
    </location>
</feature>
<keyword evidence="2" id="KW-0472">Membrane</keyword>
<keyword evidence="3" id="KW-0732">Signal</keyword>
<dbReference type="InParanoid" id="Q5KP13"/>
<dbReference type="RefSeq" id="XP_024511930.1">
    <property type="nucleotide sequence ID" value="XM_024656275.1"/>
</dbReference>
<gene>
    <name evidence="4" type="ordered locus">CNA04580</name>
</gene>
<dbReference type="AlphaFoldDB" id="Q5KP13"/>
<feature type="signal peptide" evidence="3">
    <location>
        <begin position="1"/>
        <end position="28"/>
    </location>
</feature>
<organism evidence="4 5">
    <name type="scientific">Cryptococcus deneoformans (strain JEC21 / ATCC MYA-565)</name>
    <name type="common">Cryptococcus neoformans var. neoformans serotype D</name>
    <dbReference type="NCBI Taxonomy" id="214684"/>
    <lineage>
        <taxon>Eukaryota</taxon>
        <taxon>Fungi</taxon>
        <taxon>Dikarya</taxon>
        <taxon>Basidiomycota</taxon>
        <taxon>Agaricomycotina</taxon>
        <taxon>Tremellomycetes</taxon>
        <taxon>Tremellales</taxon>
        <taxon>Cryptococcaceae</taxon>
        <taxon>Cryptococcus</taxon>
        <taxon>Cryptococcus neoformans species complex</taxon>
    </lineage>
</organism>
<evidence type="ECO:0000313" key="4">
    <source>
        <dbReference type="EMBL" id="AAW41012.1"/>
    </source>
</evidence>
<feature type="compositionally biased region" description="Low complexity" evidence="1">
    <location>
        <begin position="82"/>
        <end position="97"/>
    </location>
</feature>
<dbReference type="OMA" id="NDCENWQ"/>
<reference evidence="4 5" key="1">
    <citation type="journal article" date="2005" name="Science">
        <title>The genome of the basidiomycetous yeast and human pathogen Cryptococcus neoformans.</title>
        <authorList>
            <person name="Loftus B.J."/>
            <person name="Fung E."/>
            <person name="Roncaglia P."/>
            <person name="Rowley D."/>
            <person name="Amedeo P."/>
            <person name="Bruno D."/>
            <person name="Vamathevan J."/>
            <person name="Miranda M."/>
            <person name="Anderson I.J."/>
            <person name="Fraser J.A."/>
            <person name="Allen J.E."/>
            <person name="Bosdet I.E."/>
            <person name="Brent M.R."/>
            <person name="Chiu R."/>
            <person name="Doering T.L."/>
            <person name="Donlin M.J."/>
            <person name="D'Souza C.A."/>
            <person name="Fox D.S."/>
            <person name="Grinberg V."/>
            <person name="Fu J."/>
            <person name="Fukushima M."/>
            <person name="Haas B.J."/>
            <person name="Huang J.C."/>
            <person name="Janbon G."/>
            <person name="Jones S.J."/>
            <person name="Koo H.L."/>
            <person name="Krzywinski M.I."/>
            <person name="Kwon-Chung J.K."/>
            <person name="Lengeler K.B."/>
            <person name="Maiti R."/>
            <person name="Marra M.A."/>
            <person name="Marra R.E."/>
            <person name="Mathewson C.A."/>
            <person name="Mitchell T.G."/>
            <person name="Pertea M."/>
            <person name="Riggs F.R."/>
            <person name="Salzberg S.L."/>
            <person name="Schein J.E."/>
            <person name="Shvartsbeyn A."/>
            <person name="Shin H."/>
            <person name="Shumway M."/>
            <person name="Specht C.A."/>
            <person name="Suh B.B."/>
            <person name="Tenney A."/>
            <person name="Utterback T.R."/>
            <person name="Wickes B.L."/>
            <person name="Wortman J.R."/>
            <person name="Wye N.H."/>
            <person name="Kronstad J.W."/>
            <person name="Lodge J.K."/>
            <person name="Heitman J."/>
            <person name="Davis R.W."/>
            <person name="Fraser C.M."/>
            <person name="Hyman R.W."/>
        </authorList>
    </citation>
    <scope>NUCLEOTIDE SEQUENCE [LARGE SCALE GENOMIC DNA]</scope>
    <source>
        <strain evidence="5">JEC21 / ATCC MYA-565</strain>
    </source>
</reference>
<dbReference type="OrthoDB" id="2576380at2759"/>
<dbReference type="EMBL" id="AE017341">
    <property type="protein sequence ID" value="AAW41012.1"/>
    <property type="molecule type" value="Genomic_DNA"/>
</dbReference>
<feature type="chain" id="PRO_5004258740" description="Extracellular membrane protein CFEM domain-containing protein" evidence="3">
    <location>
        <begin position="29"/>
        <end position="525"/>
    </location>
</feature>
<evidence type="ECO:0000256" key="3">
    <source>
        <dbReference type="SAM" id="SignalP"/>
    </source>
</evidence>
<feature type="transmembrane region" description="Helical" evidence="2">
    <location>
        <begin position="505"/>
        <end position="524"/>
    </location>
</feature>
<dbReference type="VEuPathDB" id="FungiDB:CNA04580"/>
<keyword evidence="2" id="KW-0812">Transmembrane</keyword>
<dbReference type="STRING" id="214684.Q5KP13"/>
<evidence type="ECO:0008006" key="6">
    <source>
        <dbReference type="Google" id="ProtNLM"/>
    </source>
</evidence>
<evidence type="ECO:0000256" key="2">
    <source>
        <dbReference type="SAM" id="Phobius"/>
    </source>
</evidence>
<keyword evidence="2" id="KW-1133">Transmembrane helix</keyword>
<protein>
    <recommendedName>
        <fullName evidence="6">Extracellular membrane protein CFEM domain-containing protein</fullName>
    </recommendedName>
</protein>
<accession>Q55ZQ1</accession>
<proteinExistence type="predicted"/>
<dbReference type="GeneID" id="3253318"/>
<dbReference type="Proteomes" id="UP000002149">
    <property type="component" value="Chromosome 1"/>
</dbReference>
<evidence type="ECO:0000256" key="1">
    <source>
        <dbReference type="SAM" id="MobiDB-lite"/>
    </source>
</evidence>
<evidence type="ECO:0000313" key="5">
    <source>
        <dbReference type="Proteomes" id="UP000002149"/>
    </source>
</evidence>